<dbReference type="GO" id="GO:0012505">
    <property type="term" value="C:endomembrane system"/>
    <property type="evidence" value="ECO:0007669"/>
    <property type="project" value="UniProtKB-SubCell"/>
</dbReference>
<feature type="transmembrane region" description="Helical" evidence="6">
    <location>
        <begin position="310"/>
        <end position="330"/>
    </location>
</feature>
<keyword evidence="4 6" id="KW-0472">Membrane</keyword>
<evidence type="ECO:0000256" key="3">
    <source>
        <dbReference type="ARBA" id="ARBA00022989"/>
    </source>
</evidence>
<comment type="subcellular location">
    <subcellularLocation>
        <location evidence="1">Endomembrane system</location>
        <topology evidence="1">Multi-pass membrane protein</topology>
    </subcellularLocation>
</comment>
<evidence type="ECO:0000256" key="4">
    <source>
        <dbReference type="ARBA" id="ARBA00023136"/>
    </source>
</evidence>
<keyword evidence="2 6" id="KW-0812">Transmembrane</keyword>
<dbReference type="InterPro" id="IPR018819">
    <property type="entry name" value="Nur1/Mug154"/>
</dbReference>
<dbReference type="PANTHER" id="PTHR28293">
    <property type="entry name" value="NUCLEAR RIM PROTEIN 1"/>
    <property type="match status" value="1"/>
</dbReference>
<sequence>MALRRWAQTNNANANGSPKVKTPNSPGLNSSSAPGTPGSAPSSPRPRASYMYSPSATPSISSSTPFDWDAARSMKPAPYGSPAQGKRRMATKATGTPARKGVTRKKGLVERIRNIPSRVAFEIGMFPHNVPLPEPKTSAWLLGGTMHFLHLIVRISQVRKVPDADAGWEDMYRESEGSSWFDWTTPVSLLLIVGSVLNALYLFTRVRLYRLHHRADPIASPSAKFVSAHLDFEPLEPASVLYRVSSGAWSAWSTAWRFLLNMRPRPAKISGPKMSKVQQLDVWAPGDLETLLFCVYSPVHWLLWLATTSANWVLICIIMGGVSAQMWGLTQSFTILMRDKEIIAAEVMREYNDGFVYPRVNPIRKDVAVMTHQAETVNVWED</sequence>
<dbReference type="EMBL" id="KV417654">
    <property type="protein sequence ID" value="KZP11970.1"/>
    <property type="molecule type" value="Genomic_DNA"/>
</dbReference>
<keyword evidence="3 6" id="KW-1133">Transmembrane helix</keyword>
<evidence type="ECO:0000256" key="2">
    <source>
        <dbReference type="ARBA" id="ARBA00022692"/>
    </source>
</evidence>
<dbReference type="GO" id="GO:0007096">
    <property type="term" value="P:regulation of exit from mitosis"/>
    <property type="evidence" value="ECO:0007669"/>
    <property type="project" value="TreeGrafter"/>
</dbReference>
<dbReference type="GO" id="GO:0043007">
    <property type="term" value="P:maintenance of rDNA"/>
    <property type="evidence" value="ECO:0007669"/>
    <property type="project" value="TreeGrafter"/>
</dbReference>
<name>A0A166AUH9_9AGAM</name>
<reference evidence="7 8" key="1">
    <citation type="journal article" date="2016" name="Mol. Biol. Evol.">
        <title>Comparative Genomics of Early-Diverging Mushroom-Forming Fungi Provides Insights into the Origins of Lignocellulose Decay Capabilities.</title>
        <authorList>
            <person name="Nagy L.G."/>
            <person name="Riley R."/>
            <person name="Tritt A."/>
            <person name="Adam C."/>
            <person name="Daum C."/>
            <person name="Floudas D."/>
            <person name="Sun H."/>
            <person name="Yadav J.S."/>
            <person name="Pangilinan J."/>
            <person name="Larsson K.H."/>
            <person name="Matsuura K."/>
            <person name="Barry K."/>
            <person name="Labutti K."/>
            <person name="Kuo R."/>
            <person name="Ohm R.A."/>
            <person name="Bhattacharya S.S."/>
            <person name="Shirouzu T."/>
            <person name="Yoshinaga Y."/>
            <person name="Martin F.M."/>
            <person name="Grigoriev I.V."/>
            <person name="Hibbett D.S."/>
        </authorList>
    </citation>
    <scope>NUCLEOTIDE SEQUENCE [LARGE SCALE GENOMIC DNA]</scope>
    <source>
        <strain evidence="7 8">CBS 109695</strain>
    </source>
</reference>
<feature type="compositionally biased region" description="Low complexity" evidence="5">
    <location>
        <begin position="30"/>
        <end position="65"/>
    </location>
</feature>
<dbReference type="STRING" id="436010.A0A166AUH9"/>
<dbReference type="Pfam" id="PF10332">
    <property type="entry name" value="DUF2418"/>
    <property type="match status" value="1"/>
</dbReference>
<evidence type="ECO:0000313" key="8">
    <source>
        <dbReference type="Proteomes" id="UP000076532"/>
    </source>
</evidence>
<evidence type="ECO:0000256" key="5">
    <source>
        <dbReference type="SAM" id="MobiDB-lite"/>
    </source>
</evidence>
<dbReference type="PANTHER" id="PTHR28293:SF1">
    <property type="entry name" value="NUCLEAR RIM PROTEIN 1"/>
    <property type="match status" value="1"/>
</dbReference>
<evidence type="ECO:0000256" key="6">
    <source>
        <dbReference type="SAM" id="Phobius"/>
    </source>
</evidence>
<accession>A0A166AUH9</accession>
<evidence type="ECO:0000256" key="1">
    <source>
        <dbReference type="ARBA" id="ARBA00004127"/>
    </source>
</evidence>
<keyword evidence="8" id="KW-1185">Reference proteome</keyword>
<feature type="region of interest" description="Disordered" evidence="5">
    <location>
        <begin position="1"/>
        <end position="104"/>
    </location>
</feature>
<feature type="compositionally biased region" description="Polar residues" evidence="5">
    <location>
        <begin position="7"/>
        <end position="29"/>
    </location>
</feature>
<protein>
    <recommendedName>
        <fullName evidence="9">Nuclear rim protein 1</fullName>
    </recommendedName>
</protein>
<evidence type="ECO:0008006" key="9">
    <source>
        <dbReference type="Google" id="ProtNLM"/>
    </source>
</evidence>
<dbReference type="Proteomes" id="UP000076532">
    <property type="component" value="Unassembled WGS sequence"/>
</dbReference>
<proteinExistence type="predicted"/>
<dbReference type="AlphaFoldDB" id="A0A166AUH9"/>
<evidence type="ECO:0000313" key="7">
    <source>
        <dbReference type="EMBL" id="KZP11970.1"/>
    </source>
</evidence>
<organism evidence="7 8">
    <name type="scientific">Athelia psychrophila</name>
    <dbReference type="NCBI Taxonomy" id="1759441"/>
    <lineage>
        <taxon>Eukaryota</taxon>
        <taxon>Fungi</taxon>
        <taxon>Dikarya</taxon>
        <taxon>Basidiomycota</taxon>
        <taxon>Agaricomycotina</taxon>
        <taxon>Agaricomycetes</taxon>
        <taxon>Agaricomycetidae</taxon>
        <taxon>Atheliales</taxon>
        <taxon>Atheliaceae</taxon>
        <taxon>Athelia</taxon>
    </lineage>
</organism>
<dbReference type="OrthoDB" id="3363151at2759"/>
<feature type="transmembrane region" description="Helical" evidence="6">
    <location>
        <begin position="180"/>
        <end position="203"/>
    </location>
</feature>
<gene>
    <name evidence="7" type="ORF">FIBSPDRAFT_1050381</name>
</gene>